<evidence type="ECO:0000313" key="6">
    <source>
        <dbReference type="EMBL" id="ANP46747.1"/>
    </source>
</evidence>
<dbReference type="Gene3D" id="2.60.40.1220">
    <property type="match status" value="1"/>
</dbReference>
<protein>
    <recommendedName>
        <fullName evidence="5">CopC domain-containing protein</fullName>
    </recommendedName>
</protein>
<dbReference type="Proteomes" id="UP000092498">
    <property type="component" value="Chromosome"/>
</dbReference>
<dbReference type="SUPFAM" id="SSF81296">
    <property type="entry name" value="E set domains"/>
    <property type="match status" value="1"/>
</dbReference>
<evidence type="ECO:0000259" key="5">
    <source>
        <dbReference type="Pfam" id="PF04234"/>
    </source>
</evidence>
<gene>
    <name evidence="6" type="ORF">ATE48_12890</name>
</gene>
<dbReference type="AlphaFoldDB" id="A0A1B1AJL8"/>
<reference evidence="6 7" key="1">
    <citation type="submission" date="2015-11" db="EMBL/GenBank/DDBJ databases">
        <title>Whole-Genome Sequence of Candidatus Oderbacter manganicum from the National Park Lower Oder Valley, Germany.</title>
        <authorList>
            <person name="Braun B."/>
            <person name="Liere K."/>
            <person name="Szewzyk U."/>
        </authorList>
    </citation>
    <scope>NUCLEOTIDE SEQUENCE [LARGE SCALE GENOMIC DNA]</scope>
    <source>
        <strain evidence="6 7">OTSz_A_272</strain>
    </source>
</reference>
<feature type="compositionally biased region" description="Basic and acidic residues" evidence="3">
    <location>
        <begin position="22"/>
        <end position="33"/>
    </location>
</feature>
<dbReference type="GO" id="GO:0046688">
    <property type="term" value="P:response to copper ion"/>
    <property type="evidence" value="ECO:0007669"/>
    <property type="project" value="InterPro"/>
</dbReference>
<dbReference type="Pfam" id="PF04234">
    <property type="entry name" value="CopC"/>
    <property type="match status" value="1"/>
</dbReference>
<evidence type="ECO:0000313" key="7">
    <source>
        <dbReference type="Proteomes" id="UP000092498"/>
    </source>
</evidence>
<feature type="signal peptide" evidence="4">
    <location>
        <begin position="1"/>
        <end position="19"/>
    </location>
</feature>
<sequence>MKRILFALAMVAAPMPAFADHTHEHGQDQHADHNAASSQMLAASTPSDGATLAVAPRTMALTFAHPVMLQTVAITGPNNTPVNASFRRPSAPTGAYSVALPALAAGAYEARWTASGAGHSMNGVIRFTVQ</sequence>
<dbReference type="KEGG" id="cbot:ATE48_12890"/>
<dbReference type="RefSeq" id="WP_228126612.1">
    <property type="nucleotide sequence ID" value="NZ_CP013244.1"/>
</dbReference>
<feature type="domain" description="CopC" evidence="5">
    <location>
        <begin position="41"/>
        <end position="129"/>
    </location>
</feature>
<feature type="chain" id="PRO_5008518913" description="CopC domain-containing protein" evidence="4">
    <location>
        <begin position="20"/>
        <end position="130"/>
    </location>
</feature>
<proteinExistence type="predicted"/>
<keyword evidence="7" id="KW-1185">Reference proteome</keyword>
<organism evidence="6 7">
    <name type="scientific">Candidatus Viadribacter manganicus</name>
    <dbReference type="NCBI Taxonomy" id="1759059"/>
    <lineage>
        <taxon>Bacteria</taxon>
        <taxon>Pseudomonadati</taxon>
        <taxon>Pseudomonadota</taxon>
        <taxon>Alphaproteobacteria</taxon>
        <taxon>Hyphomonadales</taxon>
        <taxon>Hyphomonadaceae</taxon>
        <taxon>Candidatus Viadribacter</taxon>
    </lineage>
</organism>
<dbReference type="InterPro" id="IPR014756">
    <property type="entry name" value="Ig_E-set"/>
</dbReference>
<evidence type="ECO:0000256" key="4">
    <source>
        <dbReference type="SAM" id="SignalP"/>
    </source>
</evidence>
<feature type="region of interest" description="Disordered" evidence="3">
    <location>
        <begin position="22"/>
        <end position="42"/>
    </location>
</feature>
<dbReference type="GO" id="GO:0005507">
    <property type="term" value="F:copper ion binding"/>
    <property type="evidence" value="ECO:0007669"/>
    <property type="project" value="InterPro"/>
</dbReference>
<dbReference type="InterPro" id="IPR007348">
    <property type="entry name" value="CopC_dom"/>
</dbReference>
<dbReference type="InterPro" id="IPR014755">
    <property type="entry name" value="Cu-Rt/internalin_Ig-like"/>
</dbReference>
<accession>A0A1B1AJL8</accession>
<evidence type="ECO:0000256" key="3">
    <source>
        <dbReference type="SAM" id="MobiDB-lite"/>
    </source>
</evidence>
<evidence type="ECO:0000256" key="1">
    <source>
        <dbReference type="ARBA" id="ARBA00022729"/>
    </source>
</evidence>
<dbReference type="InParanoid" id="A0A1B1AJL8"/>
<evidence type="ECO:0000256" key="2">
    <source>
        <dbReference type="ARBA" id="ARBA00023008"/>
    </source>
</evidence>
<dbReference type="STRING" id="1759059.ATE48_12890"/>
<keyword evidence="1 4" id="KW-0732">Signal</keyword>
<name>A0A1B1AJL8_9PROT</name>
<dbReference type="GO" id="GO:0042597">
    <property type="term" value="C:periplasmic space"/>
    <property type="evidence" value="ECO:0007669"/>
    <property type="project" value="InterPro"/>
</dbReference>
<keyword evidence="2" id="KW-0186">Copper</keyword>
<dbReference type="EMBL" id="CP013244">
    <property type="protein sequence ID" value="ANP46747.1"/>
    <property type="molecule type" value="Genomic_DNA"/>
</dbReference>